<protein>
    <submittedName>
        <fullName evidence="1">Uncharacterized protein</fullName>
    </submittedName>
</protein>
<dbReference type="KEGG" id="ffa:FFWV33_11440"/>
<sequence length="126" mass="14528">MGNIFDPVYRQGYMEGYTKGFDPLSQEYVHEQNCTAFYTGFECGRSDYERLNGKIKDGIPCRIVTKKILDEFQLAGMLGMSIDSDDFTTYQLNVIEEWYKSGIENYNVQESLSLLALLEEEGIQMM</sequence>
<dbReference type="Proteomes" id="UP000244527">
    <property type="component" value="Chromosome"/>
</dbReference>
<evidence type="ECO:0000313" key="2">
    <source>
        <dbReference type="Proteomes" id="UP000244527"/>
    </source>
</evidence>
<dbReference type="RefSeq" id="WP_108741012.1">
    <property type="nucleotide sequence ID" value="NZ_CP020918.1"/>
</dbReference>
<keyword evidence="2" id="KW-1185">Reference proteome</keyword>
<dbReference type="AlphaFoldDB" id="A0A2S1LE97"/>
<accession>A0A2S1LE97</accession>
<gene>
    <name evidence="1" type="ORF">FFWV33_11440</name>
</gene>
<dbReference type="EMBL" id="CP020918">
    <property type="protein sequence ID" value="AWG22080.1"/>
    <property type="molecule type" value="Genomic_DNA"/>
</dbReference>
<proteinExistence type="predicted"/>
<evidence type="ECO:0000313" key="1">
    <source>
        <dbReference type="EMBL" id="AWG22080.1"/>
    </source>
</evidence>
<organism evidence="1 2">
    <name type="scientific">Flavobacterium faecale</name>
    <dbReference type="NCBI Taxonomy" id="1355330"/>
    <lineage>
        <taxon>Bacteria</taxon>
        <taxon>Pseudomonadati</taxon>
        <taxon>Bacteroidota</taxon>
        <taxon>Flavobacteriia</taxon>
        <taxon>Flavobacteriales</taxon>
        <taxon>Flavobacteriaceae</taxon>
        <taxon>Flavobacterium</taxon>
    </lineage>
</organism>
<name>A0A2S1LE97_9FLAO</name>
<dbReference type="OrthoDB" id="1363580at2"/>
<reference evidence="1 2" key="1">
    <citation type="submission" date="2017-04" db="EMBL/GenBank/DDBJ databases">
        <title>Compelte genome sequence of WV33.</title>
        <authorList>
            <person name="Lee P.C."/>
        </authorList>
    </citation>
    <scope>NUCLEOTIDE SEQUENCE [LARGE SCALE GENOMIC DNA]</scope>
    <source>
        <strain evidence="1 2">WV33</strain>
    </source>
</reference>